<keyword evidence="1" id="KW-0862">Zinc</keyword>
<sequence>MKADDTVHHILDNYEDELICPICTDLLVAAHVGNPCGHSVCGDCGWQWYLNKAASRCCPCCRGLLNPTLPMIPNISMNNTVEKHVKALGLSGRQGWEPGGSRHRDWMARKQAWRDGEKQRERMKKMQQVNKPLFSLGVVEVVDAPENWLYVHDEAQEDPTYEDSDIEEIVAQPIQRPHRRRQRGGR</sequence>
<protein>
    <recommendedName>
        <fullName evidence="2">RING-type domain-containing protein</fullName>
    </recommendedName>
</protein>
<dbReference type="InterPro" id="IPR001841">
    <property type="entry name" value="Znf_RING"/>
</dbReference>
<dbReference type="Proteomes" id="UP000054270">
    <property type="component" value="Unassembled WGS sequence"/>
</dbReference>
<keyword evidence="1" id="KW-0479">Metal-binding</keyword>
<gene>
    <name evidence="3" type="ORF">HYPSUDRAFT_344772</name>
</gene>
<proteinExistence type="predicted"/>
<reference evidence="4" key="1">
    <citation type="submission" date="2014-04" db="EMBL/GenBank/DDBJ databases">
        <title>Evolutionary Origins and Diversification of the Mycorrhizal Mutualists.</title>
        <authorList>
            <consortium name="DOE Joint Genome Institute"/>
            <consortium name="Mycorrhizal Genomics Consortium"/>
            <person name="Kohler A."/>
            <person name="Kuo A."/>
            <person name="Nagy L.G."/>
            <person name="Floudas D."/>
            <person name="Copeland A."/>
            <person name="Barry K.W."/>
            <person name="Cichocki N."/>
            <person name="Veneault-Fourrey C."/>
            <person name="LaButti K."/>
            <person name="Lindquist E.A."/>
            <person name="Lipzen A."/>
            <person name="Lundell T."/>
            <person name="Morin E."/>
            <person name="Murat C."/>
            <person name="Riley R."/>
            <person name="Ohm R."/>
            <person name="Sun H."/>
            <person name="Tunlid A."/>
            <person name="Henrissat B."/>
            <person name="Grigoriev I.V."/>
            <person name="Hibbett D.S."/>
            <person name="Martin F."/>
        </authorList>
    </citation>
    <scope>NUCLEOTIDE SEQUENCE [LARGE SCALE GENOMIC DNA]</scope>
    <source>
        <strain evidence="4">FD-334 SS-4</strain>
    </source>
</reference>
<dbReference type="OrthoDB" id="6105938at2759"/>
<dbReference type="EMBL" id="KN817529">
    <property type="protein sequence ID" value="KJA26011.1"/>
    <property type="molecule type" value="Genomic_DNA"/>
</dbReference>
<evidence type="ECO:0000259" key="2">
    <source>
        <dbReference type="PROSITE" id="PS50089"/>
    </source>
</evidence>
<dbReference type="InterPro" id="IPR013083">
    <property type="entry name" value="Znf_RING/FYVE/PHD"/>
</dbReference>
<evidence type="ECO:0000313" key="3">
    <source>
        <dbReference type="EMBL" id="KJA26011.1"/>
    </source>
</evidence>
<dbReference type="Gene3D" id="3.30.40.10">
    <property type="entry name" value="Zinc/RING finger domain, C3HC4 (zinc finger)"/>
    <property type="match status" value="1"/>
</dbReference>
<organism evidence="3 4">
    <name type="scientific">Hypholoma sublateritium (strain FD-334 SS-4)</name>
    <dbReference type="NCBI Taxonomy" id="945553"/>
    <lineage>
        <taxon>Eukaryota</taxon>
        <taxon>Fungi</taxon>
        <taxon>Dikarya</taxon>
        <taxon>Basidiomycota</taxon>
        <taxon>Agaricomycotina</taxon>
        <taxon>Agaricomycetes</taxon>
        <taxon>Agaricomycetidae</taxon>
        <taxon>Agaricales</taxon>
        <taxon>Agaricineae</taxon>
        <taxon>Strophariaceae</taxon>
        <taxon>Hypholoma</taxon>
    </lineage>
</organism>
<name>A0A0D2PBN8_HYPSF</name>
<dbReference type="SUPFAM" id="SSF57850">
    <property type="entry name" value="RING/U-box"/>
    <property type="match status" value="1"/>
</dbReference>
<dbReference type="GO" id="GO:0008270">
    <property type="term" value="F:zinc ion binding"/>
    <property type="evidence" value="ECO:0007669"/>
    <property type="project" value="UniProtKB-KW"/>
</dbReference>
<evidence type="ECO:0000313" key="4">
    <source>
        <dbReference type="Proteomes" id="UP000054270"/>
    </source>
</evidence>
<accession>A0A0D2PBN8</accession>
<dbReference type="OMA" id="SCKATHG"/>
<dbReference type="PROSITE" id="PS50089">
    <property type="entry name" value="ZF_RING_2"/>
    <property type="match status" value="1"/>
</dbReference>
<keyword evidence="4" id="KW-1185">Reference proteome</keyword>
<keyword evidence="1" id="KW-0863">Zinc-finger</keyword>
<dbReference type="STRING" id="945553.A0A0D2PBN8"/>
<evidence type="ECO:0000256" key="1">
    <source>
        <dbReference type="PROSITE-ProRule" id="PRU00175"/>
    </source>
</evidence>
<feature type="domain" description="RING-type" evidence="2">
    <location>
        <begin position="20"/>
        <end position="62"/>
    </location>
</feature>
<dbReference type="AlphaFoldDB" id="A0A0D2PBN8"/>